<protein>
    <submittedName>
        <fullName evidence="1">Transcriptional regulator</fullName>
    </submittedName>
</protein>
<sequence>MKLRMNVKELRCETCGVPVTEDTAYTRSINGETHYFCCSHCADRYEGK</sequence>
<reference evidence="1" key="1">
    <citation type="submission" date="2024-07" db="EMBL/GenBank/DDBJ databases">
        <title>Metagenome and Metagenome-Assembled Genomes of Archaea from a hot spring from the geothermal field of Los Azufres, Mexico.</title>
        <authorList>
            <person name="Marin-Paredes R."/>
            <person name="Martinez-Romero E."/>
            <person name="Servin-Garciduenas L.E."/>
        </authorList>
    </citation>
    <scope>NUCLEOTIDE SEQUENCE</scope>
    <source>
        <strain evidence="1">AZ1-454</strain>
    </source>
</reference>
<accession>A0ACC6TMX6</accession>
<dbReference type="Proteomes" id="UP000053480">
    <property type="component" value="Unassembled WGS sequence"/>
</dbReference>
<dbReference type="EMBL" id="JZWS03000003">
    <property type="protein sequence ID" value="MEW9491185.1"/>
    <property type="molecule type" value="Genomic_DNA"/>
</dbReference>
<evidence type="ECO:0000313" key="2">
    <source>
        <dbReference type="Proteomes" id="UP000053480"/>
    </source>
</evidence>
<name>A0ACC6TMX6_9CREN</name>
<evidence type="ECO:0000313" key="1">
    <source>
        <dbReference type="EMBL" id="MEW9491185.1"/>
    </source>
</evidence>
<organism evidence="1 2">
    <name type="scientific">Candidatus Aramenus sulfurataquae</name>
    <dbReference type="NCBI Taxonomy" id="1326980"/>
    <lineage>
        <taxon>Archaea</taxon>
        <taxon>Thermoproteota</taxon>
        <taxon>Thermoprotei</taxon>
        <taxon>Sulfolobales</taxon>
        <taxon>Sulfolobaceae</taxon>
        <taxon>Candidatus Aramenus</taxon>
    </lineage>
</organism>
<comment type="caution">
    <text evidence="1">The sequence shown here is derived from an EMBL/GenBank/DDBJ whole genome shotgun (WGS) entry which is preliminary data.</text>
</comment>
<gene>
    <name evidence="1" type="ORF">TQ35_0003150</name>
</gene>
<proteinExistence type="predicted"/>